<dbReference type="Proteomes" id="UP001497623">
    <property type="component" value="Unassembled WGS sequence"/>
</dbReference>
<dbReference type="EMBL" id="CAXKWB010006950">
    <property type="protein sequence ID" value="CAL4085199.1"/>
    <property type="molecule type" value="Genomic_DNA"/>
</dbReference>
<feature type="signal peptide" evidence="1">
    <location>
        <begin position="1"/>
        <end position="16"/>
    </location>
</feature>
<accession>A0AAV2QH44</accession>
<sequence>MKQLVLLGLFALSVEGNPPQGRALISTYQGDAGVNSFNLAQDKFILGSLGAPNLLPTWSANDLDMSHHFLALLPDFSSSIDGLSSSGGMFRPSQMIKVFYPILRDAYMLLANGQSRNLTKDEEANLDLAETIMTLSVGVVDDMIGAAFDTDVEKSVKSFLDITRPIVEAWAERRHRSLTREEKNFLYYFENGYEFFFEIMKDFKRDNSRENMIKTNSKIADYFLTQRAVGEGRSMSPEERKLITEIEKQIFVNFEIMEGFAKFNNSQQVIDTIVLLTKYIFENNAYMELPRRYHLDHKETALIATAKKAMTEVDSMLNEIELSGLSYDRFHELGATTRKMWEDQAKQGGKGLTEKEREYLKFSDGVAKLANILYVRY</sequence>
<protein>
    <submittedName>
        <fullName evidence="2">Uncharacterized protein</fullName>
    </submittedName>
</protein>
<evidence type="ECO:0000313" key="2">
    <source>
        <dbReference type="EMBL" id="CAL4085199.1"/>
    </source>
</evidence>
<keyword evidence="1" id="KW-0732">Signal</keyword>
<keyword evidence="3" id="KW-1185">Reference proteome</keyword>
<organism evidence="2 3">
    <name type="scientific">Meganyctiphanes norvegica</name>
    <name type="common">Northern krill</name>
    <name type="synonym">Thysanopoda norvegica</name>
    <dbReference type="NCBI Taxonomy" id="48144"/>
    <lineage>
        <taxon>Eukaryota</taxon>
        <taxon>Metazoa</taxon>
        <taxon>Ecdysozoa</taxon>
        <taxon>Arthropoda</taxon>
        <taxon>Crustacea</taxon>
        <taxon>Multicrustacea</taxon>
        <taxon>Malacostraca</taxon>
        <taxon>Eumalacostraca</taxon>
        <taxon>Eucarida</taxon>
        <taxon>Euphausiacea</taxon>
        <taxon>Euphausiidae</taxon>
        <taxon>Meganyctiphanes</taxon>
    </lineage>
</organism>
<comment type="caution">
    <text evidence="2">The sequence shown here is derived from an EMBL/GenBank/DDBJ whole genome shotgun (WGS) entry which is preliminary data.</text>
</comment>
<reference evidence="2 3" key="1">
    <citation type="submission" date="2024-05" db="EMBL/GenBank/DDBJ databases">
        <authorList>
            <person name="Wallberg A."/>
        </authorList>
    </citation>
    <scope>NUCLEOTIDE SEQUENCE [LARGE SCALE GENOMIC DNA]</scope>
</reference>
<evidence type="ECO:0000313" key="3">
    <source>
        <dbReference type="Proteomes" id="UP001497623"/>
    </source>
</evidence>
<evidence type="ECO:0000256" key="1">
    <source>
        <dbReference type="SAM" id="SignalP"/>
    </source>
</evidence>
<name>A0AAV2QH44_MEGNR</name>
<feature type="chain" id="PRO_5043483593" evidence="1">
    <location>
        <begin position="17"/>
        <end position="377"/>
    </location>
</feature>
<proteinExistence type="predicted"/>
<dbReference type="AlphaFoldDB" id="A0AAV2QH44"/>
<gene>
    <name evidence="2" type="ORF">MNOR_LOCUS12617</name>
</gene>